<dbReference type="EMBL" id="JBBHJY010000002">
    <property type="protein sequence ID" value="MEJ6009738.1"/>
    <property type="molecule type" value="Genomic_DNA"/>
</dbReference>
<feature type="transmembrane region" description="Helical" evidence="7">
    <location>
        <begin position="143"/>
        <end position="168"/>
    </location>
</feature>
<evidence type="ECO:0000256" key="7">
    <source>
        <dbReference type="SAM" id="Phobius"/>
    </source>
</evidence>
<organism evidence="8 9">
    <name type="scientific">Novosphingobium aquae</name>
    <dbReference type="NCBI Taxonomy" id="3133435"/>
    <lineage>
        <taxon>Bacteria</taxon>
        <taxon>Pseudomonadati</taxon>
        <taxon>Pseudomonadota</taxon>
        <taxon>Alphaproteobacteria</taxon>
        <taxon>Sphingomonadales</taxon>
        <taxon>Sphingomonadaceae</taxon>
        <taxon>Novosphingobium</taxon>
    </lineage>
</organism>
<accession>A0ABU8S700</accession>
<evidence type="ECO:0000256" key="2">
    <source>
        <dbReference type="ARBA" id="ARBA00022475"/>
    </source>
</evidence>
<keyword evidence="2" id="KW-1003">Cell membrane</keyword>
<sequence>MVLAGAAAWTHGREQMSADSSEMTKSSDDPGHAITQGAKANAAGLLLRLAARAAFLFMAARLFGPRAYGNFVLSVAVIELCVSVGSLGVKKTLFPLLDRAEVDGKRPLVHVVIDAAVMIGIASVALAAMISALGFLLAPPDVAVALALIAPMIACQALIDLAVAAVRWRGRVRYEIIGRSVLEPWILASCATGAVLAGLESSGLAIGYWCGTLSALAYACWGIAREFPKPLSRSYSFDYRGAKQLLAMAPGNSSNDLLNALYYRIDIYIVGIVLGPVPTGIYGLARQLTTPIRQVRQSFDSLLVPGIARIIDQCGVPQTTLALSSSIRQILALQLPMLVAALAIGQPLLQLLGPGFEAGYHVLIILCAAEILQSAMGLGDLVFVYRKPGLGLAITLVSVATSAVLAIFLMPRFGITGAALASFAAYCVRSVLRVAALRWQFRLTLPLASVAVPSVAAGLAIVPALLIASPLMALGAALLVYAIVLKAGLAATGQTLQLAGFDREYLSRLDSPT</sequence>
<feature type="transmembrane region" description="Helical" evidence="7">
    <location>
        <begin position="180"/>
        <end position="199"/>
    </location>
</feature>
<feature type="transmembrane region" description="Helical" evidence="7">
    <location>
        <begin position="390"/>
        <end position="409"/>
    </location>
</feature>
<evidence type="ECO:0000256" key="5">
    <source>
        <dbReference type="ARBA" id="ARBA00023136"/>
    </source>
</evidence>
<feature type="transmembrane region" description="Helical" evidence="7">
    <location>
        <begin position="471"/>
        <end position="489"/>
    </location>
</feature>
<name>A0ABU8S700_9SPHN</name>
<feature type="transmembrane region" description="Helical" evidence="7">
    <location>
        <begin position="444"/>
        <end position="465"/>
    </location>
</feature>
<evidence type="ECO:0000313" key="8">
    <source>
        <dbReference type="EMBL" id="MEJ6009738.1"/>
    </source>
</evidence>
<evidence type="ECO:0000256" key="1">
    <source>
        <dbReference type="ARBA" id="ARBA00004651"/>
    </source>
</evidence>
<keyword evidence="4 7" id="KW-1133">Transmembrane helix</keyword>
<keyword evidence="9" id="KW-1185">Reference proteome</keyword>
<feature type="transmembrane region" description="Helical" evidence="7">
    <location>
        <begin position="205"/>
        <end position="224"/>
    </location>
</feature>
<dbReference type="Proteomes" id="UP001379235">
    <property type="component" value="Unassembled WGS sequence"/>
</dbReference>
<reference evidence="8 9" key="1">
    <citation type="submission" date="2024-03" db="EMBL/GenBank/DDBJ databases">
        <authorList>
            <person name="Jo J.-H."/>
        </authorList>
    </citation>
    <scope>NUCLEOTIDE SEQUENCE [LARGE SCALE GENOMIC DNA]</scope>
    <source>
        <strain evidence="8 9">AS3R-12</strain>
    </source>
</reference>
<dbReference type="PANTHER" id="PTHR30250">
    <property type="entry name" value="PST FAMILY PREDICTED COLANIC ACID TRANSPORTER"/>
    <property type="match status" value="1"/>
</dbReference>
<feature type="transmembrane region" description="Helical" evidence="7">
    <location>
        <begin position="70"/>
        <end position="89"/>
    </location>
</feature>
<comment type="subcellular location">
    <subcellularLocation>
        <location evidence="1">Cell membrane</location>
        <topology evidence="1">Multi-pass membrane protein</topology>
    </subcellularLocation>
</comment>
<keyword evidence="5 7" id="KW-0472">Membrane</keyword>
<protein>
    <submittedName>
        <fullName evidence="8">Lipopolysaccharide biosynthesis protein</fullName>
    </submittedName>
</protein>
<dbReference type="PANTHER" id="PTHR30250:SF11">
    <property type="entry name" value="O-ANTIGEN TRANSPORTER-RELATED"/>
    <property type="match status" value="1"/>
</dbReference>
<gene>
    <name evidence="8" type="ORF">WG900_07390</name>
</gene>
<feature type="transmembrane region" description="Helical" evidence="7">
    <location>
        <begin position="358"/>
        <end position="378"/>
    </location>
</feature>
<comment type="caution">
    <text evidence="8">The sequence shown here is derived from an EMBL/GenBank/DDBJ whole genome shotgun (WGS) entry which is preliminary data.</text>
</comment>
<evidence type="ECO:0000256" key="3">
    <source>
        <dbReference type="ARBA" id="ARBA00022692"/>
    </source>
</evidence>
<feature type="region of interest" description="Disordered" evidence="6">
    <location>
        <begin position="1"/>
        <end position="32"/>
    </location>
</feature>
<evidence type="ECO:0000256" key="4">
    <source>
        <dbReference type="ARBA" id="ARBA00022989"/>
    </source>
</evidence>
<proteinExistence type="predicted"/>
<feature type="transmembrane region" description="Helical" evidence="7">
    <location>
        <begin position="415"/>
        <end position="432"/>
    </location>
</feature>
<dbReference type="InterPro" id="IPR050833">
    <property type="entry name" value="Poly_Biosynth_Transport"/>
</dbReference>
<evidence type="ECO:0000256" key="6">
    <source>
        <dbReference type="SAM" id="MobiDB-lite"/>
    </source>
</evidence>
<keyword evidence="3 7" id="KW-0812">Transmembrane</keyword>
<dbReference type="RefSeq" id="WP_339965967.1">
    <property type="nucleotide sequence ID" value="NZ_JBBHJY010000002.1"/>
</dbReference>
<feature type="transmembrane region" description="Helical" evidence="7">
    <location>
        <begin position="330"/>
        <end position="352"/>
    </location>
</feature>
<dbReference type="Pfam" id="PF13440">
    <property type="entry name" value="Polysacc_synt_3"/>
    <property type="match status" value="1"/>
</dbReference>
<evidence type="ECO:0000313" key="9">
    <source>
        <dbReference type="Proteomes" id="UP001379235"/>
    </source>
</evidence>
<feature type="transmembrane region" description="Helical" evidence="7">
    <location>
        <begin position="109"/>
        <end position="137"/>
    </location>
</feature>